<evidence type="ECO:0000313" key="3">
    <source>
        <dbReference type="Proteomes" id="UP000295518"/>
    </source>
</evidence>
<evidence type="ECO:0000256" key="1">
    <source>
        <dbReference type="SAM" id="Phobius"/>
    </source>
</evidence>
<keyword evidence="1" id="KW-0472">Membrane</keyword>
<keyword evidence="1" id="KW-0812">Transmembrane</keyword>
<gene>
    <name evidence="2" type="ORF">EI74_0161</name>
</gene>
<dbReference type="Proteomes" id="UP000295518">
    <property type="component" value="Unassembled WGS sequence"/>
</dbReference>
<comment type="caution">
    <text evidence="2">The sequence shown here is derived from an EMBL/GenBank/DDBJ whole genome shotgun (WGS) entry which is preliminary data.</text>
</comment>
<name>A0A4R6IH31_9MOLU</name>
<feature type="transmembrane region" description="Helical" evidence="1">
    <location>
        <begin position="24"/>
        <end position="46"/>
    </location>
</feature>
<keyword evidence="3" id="KW-1185">Reference proteome</keyword>
<sequence>MIISGFTFFKVVSINYYSSYKWKLSVWLIVNLFLSLILFPTIYLIVLNVKIAKEKTSSYIT</sequence>
<proteinExistence type="predicted"/>
<evidence type="ECO:0000313" key="2">
    <source>
        <dbReference type="EMBL" id="TDO21141.1"/>
    </source>
</evidence>
<reference evidence="2 3" key="1">
    <citation type="submission" date="2019-03" db="EMBL/GenBank/DDBJ databases">
        <title>Genomic Encyclopedia of Archaeal and Bacterial Type Strains, Phase II (KMG-II): from individual species to whole genera.</title>
        <authorList>
            <person name="Goeker M."/>
        </authorList>
    </citation>
    <scope>NUCLEOTIDE SEQUENCE [LARGE SCALE GENOMIC DNA]</scope>
    <source>
        <strain evidence="2 3">ATCC 700618</strain>
    </source>
</reference>
<organism evidence="2 3">
    <name type="scientific">Mycoplasma testudineum</name>
    <dbReference type="NCBI Taxonomy" id="244584"/>
    <lineage>
        <taxon>Bacteria</taxon>
        <taxon>Bacillati</taxon>
        <taxon>Mycoplasmatota</taxon>
        <taxon>Mollicutes</taxon>
        <taxon>Mycoplasmataceae</taxon>
        <taxon>Mycoplasma</taxon>
    </lineage>
</organism>
<keyword evidence="1" id="KW-1133">Transmembrane helix</keyword>
<accession>A0A4R6IH31</accession>
<dbReference type="EMBL" id="SNWN01000009">
    <property type="protein sequence ID" value="TDO21141.1"/>
    <property type="molecule type" value="Genomic_DNA"/>
</dbReference>
<protein>
    <submittedName>
        <fullName evidence="2">Uncharacterized protein</fullName>
    </submittedName>
</protein>
<dbReference type="AlphaFoldDB" id="A0A4R6IH31"/>